<feature type="compositionally biased region" description="Polar residues" evidence="1">
    <location>
        <begin position="15"/>
        <end position="31"/>
    </location>
</feature>
<dbReference type="PANTHER" id="PTHR43721:SF9">
    <property type="entry name" value="GTP-BINDING PROTEIN 1"/>
    <property type="match status" value="1"/>
</dbReference>
<feature type="non-terminal residue" evidence="2">
    <location>
        <position position="1"/>
    </location>
</feature>
<protein>
    <submittedName>
        <fullName evidence="2">SPOSA6832_04297-mRNA-1:cds</fullName>
    </submittedName>
</protein>
<sequence length="368" mass="40164">MATRFDKRSIGHPIASNTADRPSLKSFQQEIASKVAERRKVAHPRSTTPPPGGEGDHLLADELKELSVQDRHGAAEPDEGRTLLTSSRSVSRLSQDHLTCPDDSSTAALAGLLDRALQRSHGELVLQLGPHSLSRKTLASLLDGPELAIPSSFEVFVPKTQIDAILSTLRMIAQEINAAVSVLHNPFDDEGRWKKDDKAKLTETESSANDEATAERWRGKALRVMLRRRPEGAEDLLETRVAVVGNVVSTSFITSCLPPFHGRSREAHLALVRSRSRPQDAGKSTLLGTLVKGNLDDGRGRARISLFRHKHEIESGRTSSPGNEILGFQPDGNIIVPEEHAKQQANWEAIAAKASKVVSFTDLAGHER</sequence>
<dbReference type="Proteomes" id="UP000243876">
    <property type="component" value="Unassembled WGS sequence"/>
</dbReference>
<feature type="region of interest" description="Disordered" evidence="1">
    <location>
        <begin position="1"/>
        <end position="58"/>
    </location>
</feature>
<dbReference type="GO" id="GO:0003746">
    <property type="term" value="F:translation elongation factor activity"/>
    <property type="evidence" value="ECO:0007669"/>
    <property type="project" value="TreeGrafter"/>
</dbReference>
<accession>A0A0D6ERK9</accession>
<evidence type="ECO:0000256" key="1">
    <source>
        <dbReference type="SAM" id="MobiDB-lite"/>
    </source>
</evidence>
<dbReference type="InterPro" id="IPR050055">
    <property type="entry name" value="EF-Tu_GTPase"/>
</dbReference>
<dbReference type="AlphaFoldDB" id="A0A0D6ERK9"/>
<dbReference type="EMBL" id="CENE01000027">
    <property type="protein sequence ID" value="CEQ42483.1"/>
    <property type="molecule type" value="Genomic_DNA"/>
</dbReference>
<proteinExistence type="predicted"/>
<name>A0A0D6ERK9_SPOSA</name>
<dbReference type="OrthoDB" id="248233at2759"/>
<reference evidence="3" key="1">
    <citation type="submission" date="2015-02" db="EMBL/GenBank/DDBJ databases">
        <authorList>
            <person name="Gon?alves P."/>
        </authorList>
    </citation>
    <scope>NUCLEOTIDE SEQUENCE [LARGE SCALE GENOMIC DNA]</scope>
</reference>
<dbReference type="PANTHER" id="PTHR43721">
    <property type="entry name" value="ELONGATION FACTOR TU-RELATED"/>
    <property type="match status" value="1"/>
</dbReference>
<gene>
    <name evidence="2" type="primary">SPOSA6832_04297</name>
</gene>
<organism evidence="2 3">
    <name type="scientific">Sporidiobolus salmonicolor</name>
    <name type="common">Yeast-like fungus</name>
    <name type="synonym">Sporobolomyces salmonicolor</name>
    <dbReference type="NCBI Taxonomy" id="5005"/>
    <lineage>
        <taxon>Eukaryota</taxon>
        <taxon>Fungi</taxon>
        <taxon>Dikarya</taxon>
        <taxon>Basidiomycota</taxon>
        <taxon>Pucciniomycotina</taxon>
        <taxon>Microbotryomycetes</taxon>
        <taxon>Sporidiobolales</taxon>
        <taxon>Sporidiobolaceae</taxon>
        <taxon>Sporobolomyces</taxon>
    </lineage>
</organism>
<evidence type="ECO:0000313" key="3">
    <source>
        <dbReference type="Proteomes" id="UP000243876"/>
    </source>
</evidence>
<keyword evidence="3" id="KW-1185">Reference proteome</keyword>
<evidence type="ECO:0000313" key="2">
    <source>
        <dbReference type="EMBL" id="CEQ42483.1"/>
    </source>
</evidence>